<dbReference type="SUPFAM" id="SSF56266">
    <property type="entry name" value="DmpA/ArgJ-like"/>
    <property type="match status" value="1"/>
</dbReference>
<dbReference type="AlphaFoldDB" id="A0A5Q2TLH6"/>
<name>A0A5Q2TLH6_9BACI</name>
<dbReference type="InterPro" id="IPR005321">
    <property type="entry name" value="Peptidase_S58_DmpA"/>
</dbReference>
<dbReference type="GO" id="GO:0004177">
    <property type="term" value="F:aminopeptidase activity"/>
    <property type="evidence" value="ECO:0007669"/>
    <property type="project" value="TreeGrafter"/>
</dbReference>
<dbReference type="PANTHER" id="PTHR36512:SF3">
    <property type="entry name" value="BLR5678 PROTEIN"/>
    <property type="match status" value="1"/>
</dbReference>
<organism evidence="2 3">
    <name type="scientific">Gracilibacillus salitolerans</name>
    <dbReference type="NCBI Taxonomy" id="2663022"/>
    <lineage>
        <taxon>Bacteria</taxon>
        <taxon>Bacillati</taxon>
        <taxon>Bacillota</taxon>
        <taxon>Bacilli</taxon>
        <taxon>Bacillales</taxon>
        <taxon>Bacillaceae</taxon>
        <taxon>Gracilibacillus</taxon>
    </lineage>
</organism>
<comment type="similarity">
    <text evidence="1">Belongs to the peptidase S58 family.</text>
</comment>
<dbReference type="InterPro" id="IPR016117">
    <property type="entry name" value="ArgJ-like_dom_sf"/>
</dbReference>
<dbReference type="PANTHER" id="PTHR36512">
    <property type="entry name" value="D-AMINOPEPTIDASE"/>
    <property type="match status" value="1"/>
</dbReference>
<reference evidence="2 3" key="1">
    <citation type="submission" date="2019-11" db="EMBL/GenBank/DDBJ databases">
        <title>Gracilibacillus salitolerans sp. nov., a moderate halophile isolated from a saline soil in northwest China.</title>
        <authorList>
            <person name="Gan L."/>
        </authorList>
    </citation>
    <scope>NUCLEOTIDE SEQUENCE [LARGE SCALE GENOMIC DNA]</scope>
    <source>
        <strain evidence="2 3">SCU50</strain>
    </source>
</reference>
<dbReference type="RefSeq" id="WP_153791389.1">
    <property type="nucleotide sequence ID" value="NZ_CP045915.1"/>
</dbReference>
<evidence type="ECO:0000256" key="1">
    <source>
        <dbReference type="ARBA" id="ARBA00007068"/>
    </source>
</evidence>
<dbReference type="KEGG" id="grc:GI584_12055"/>
<sequence>MKTLYVDRIDDFKLGHNQDHTALTGCTVIICEEGAVTGVDVKGGSPGSRETDLLASENTVEKVHATFLAGGSAYGLDVGSGVMKFLEEKEIGFDVQTTKVPIVPGAILFDLGIGDNKIRPDQDMGYKACENAYQNEKVFGNIGAGTGATIGKALGPEFSMKAGIGYAGYQLGPLQIAATVAVNAVGDVIDPYTGKQIAGIFDRKKNQLLSTSDILLSKGEQSLNHHGYYGNTTIGTIMTNAKLTKAQANKMATIAQDGIAKTINPSHTLMDGDTLFTMTSNRIEVDPTIISILATKVVTEAIIDGVTKAKTVLGVPSVQDLS</sequence>
<proteinExistence type="inferred from homology"/>
<evidence type="ECO:0000313" key="2">
    <source>
        <dbReference type="EMBL" id="QGH34720.1"/>
    </source>
</evidence>
<dbReference type="CDD" id="cd02252">
    <property type="entry name" value="nylC_like"/>
    <property type="match status" value="1"/>
</dbReference>
<dbReference type="EMBL" id="CP045915">
    <property type="protein sequence ID" value="QGH34720.1"/>
    <property type="molecule type" value="Genomic_DNA"/>
</dbReference>
<dbReference type="Proteomes" id="UP000339690">
    <property type="component" value="Chromosome"/>
</dbReference>
<gene>
    <name evidence="2" type="ORF">GI584_12055</name>
</gene>
<dbReference type="Gene3D" id="3.60.70.12">
    <property type="entry name" value="L-amino peptidase D-ALA esterase/amidase"/>
    <property type="match status" value="1"/>
</dbReference>
<evidence type="ECO:0000313" key="3">
    <source>
        <dbReference type="Proteomes" id="UP000339690"/>
    </source>
</evidence>
<keyword evidence="3" id="KW-1185">Reference proteome</keyword>
<accession>A0A5Q2TLH6</accession>
<protein>
    <submittedName>
        <fullName evidence="2">Peptidase S58 family protein</fullName>
    </submittedName>
</protein>
<dbReference type="Pfam" id="PF03576">
    <property type="entry name" value="Peptidase_S58"/>
    <property type="match status" value="1"/>
</dbReference>